<reference evidence="6" key="1">
    <citation type="submission" date="2021-10" db="EMBL/GenBank/DDBJ databases">
        <title>Anaerobic single-cell dispensing facilitates the cultivation of human gut bacteria.</title>
        <authorList>
            <person name="Afrizal A."/>
        </authorList>
    </citation>
    <scope>NUCLEOTIDE SEQUENCE</scope>
    <source>
        <strain evidence="6">CLA-AA-H272</strain>
    </source>
</reference>
<dbReference type="InterPro" id="IPR006145">
    <property type="entry name" value="PsdUridine_synth_RsuA/RluA"/>
</dbReference>
<organism evidence="6 7">
    <name type="scientific">Brotocaccenecus cirricatena</name>
    <dbReference type="NCBI Taxonomy" id="3064195"/>
    <lineage>
        <taxon>Bacteria</taxon>
        <taxon>Bacillati</taxon>
        <taxon>Bacillota</taxon>
        <taxon>Clostridia</taxon>
        <taxon>Eubacteriales</taxon>
        <taxon>Oscillospiraceae</taxon>
        <taxon>Brotocaccenecus</taxon>
    </lineage>
</organism>
<evidence type="ECO:0000256" key="1">
    <source>
        <dbReference type="ARBA" id="ARBA00000073"/>
    </source>
</evidence>
<comment type="catalytic activity">
    <reaction evidence="1">
        <text>a uridine in RNA = a pseudouridine in RNA</text>
        <dbReference type="Rhea" id="RHEA:48348"/>
        <dbReference type="Rhea" id="RHEA-COMP:12068"/>
        <dbReference type="Rhea" id="RHEA-COMP:12069"/>
        <dbReference type="ChEBI" id="CHEBI:65314"/>
        <dbReference type="ChEBI" id="CHEBI:65315"/>
    </reaction>
</comment>
<dbReference type="EMBL" id="JAJEPW010000003">
    <property type="protein sequence ID" value="MCC2128324.1"/>
    <property type="molecule type" value="Genomic_DNA"/>
</dbReference>
<dbReference type="InterPro" id="IPR050188">
    <property type="entry name" value="RluA_PseudoU_synthase"/>
</dbReference>
<dbReference type="GO" id="GO:0140098">
    <property type="term" value="F:catalytic activity, acting on RNA"/>
    <property type="evidence" value="ECO:0007669"/>
    <property type="project" value="UniProtKB-ARBA"/>
</dbReference>
<dbReference type="PANTHER" id="PTHR21600">
    <property type="entry name" value="MITOCHONDRIAL RNA PSEUDOURIDINE SYNTHASE"/>
    <property type="match status" value="1"/>
</dbReference>
<dbReference type="PANTHER" id="PTHR21600:SF87">
    <property type="entry name" value="RNA PSEUDOURIDYLATE SYNTHASE DOMAIN-CONTAINING PROTEIN 1"/>
    <property type="match status" value="1"/>
</dbReference>
<protein>
    <recommendedName>
        <fullName evidence="3">RNA pseudouridylate synthase</fullName>
    </recommendedName>
    <alternativeName>
        <fullName evidence="4">RNA-uridine isomerase</fullName>
    </alternativeName>
</protein>
<dbReference type="AlphaFoldDB" id="A0AAE3ABY4"/>
<comment type="similarity">
    <text evidence="2">Belongs to the pseudouridine synthase RluA family.</text>
</comment>
<dbReference type="CDD" id="cd02869">
    <property type="entry name" value="PseudoU_synth_RluA_like"/>
    <property type="match status" value="1"/>
</dbReference>
<gene>
    <name evidence="6" type="ORF">LKD37_02115</name>
</gene>
<evidence type="ECO:0000256" key="2">
    <source>
        <dbReference type="ARBA" id="ARBA00010876"/>
    </source>
</evidence>
<dbReference type="GO" id="GO:0003723">
    <property type="term" value="F:RNA binding"/>
    <property type="evidence" value="ECO:0007669"/>
    <property type="project" value="InterPro"/>
</dbReference>
<evidence type="ECO:0000313" key="6">
    <source>
        <dbReference type="EMBL" id="MCC2128324.1"/>
    </source>
</evidence>
<dbReference type="Proteomes" id="UP001199319">
    <property type="component" value="Unassembled WGS sequence"/>
</dbReference>
<sequence length="214" mass="23553">MELLYADKRIAVAVKPPGVLSTDEPGGIPELLRAQLGTPCIRTVHRLDAATGGVMVFARSAAAASILSGQVREHRFRKIYLAVVRGDPGQGGIWRDMLGRDPVRRVTYIAREPGKDVRPAELSYETLAVREGLSLVRVTLHTGRTHQIRVQFAGRGFPLVGDRKYGGAGDGETLALWAWRLGFTHPETGRDMVFTHQPPAVWPWTLFPLPETGK</sequence>
<dbReference type="RefSeq" id="WP_302927729.1">
    <property type="nucleotide sequence ID" value="NZ_JAJEPW010000003.1"/>
</dbReference>
<dbReference type="Gene3D" id="3.30.2350.10">
    <property type="entry name" value="Pseudouridine synthase"/>
    <property type="match status" value="1"/>
</dbReference>
<evidence type="ECO:0000259" key="5">
    <source>
        <dbReference type="Pfam" id="PF00849"/>
    </source>
</evidence>
<feature type="domain" description="Pseudouridine synthase RsuA/RluA-like" evidence="5">
    <location>
        <begin position="11"/>
        <end position="153"/>
    </location>
</feature>
<evidence type="ECO:0000256" key="3">
    <source>
        <dbReference type="ARBA" id="ARBA00031870"/>
    </source>
</evidence>
<proteinExistence type="inferred from homology"/>
<dbReference type="GO" id="GO:0000455">
    <property type="term" value="P:enzyme-directed rRNA pseudouridine synthesis"/>
    <property type="evidence" value="ECO:0007669"/>
    <property type="project" value="TreeGrafter"/>
</dbReference>
<dbReference type="InterPro" id="IPR020103">
    <property type="entry name" value="PsdUridine_synth_cat_dom_sf"/>
</dbReference>
<keyword evidence="7" id="KW-1185">Reference proteome</keyword>
<accession>A0AAE3ABY4</accession>
<name>A0AAE3ABY4_9FIRM</name>
<evidence type="ECO:0000256" key="4">
    <source>
        <dbReference type="ARBA" id="ARBA00033164"/>
    </source>
</evidence>
<dbReference type="Pfam" id="PF00849">
    <property type="entry name" value="PseudoU_synth_2"/>
    <property type="match status" value="1"/>
</dbReference>
<comment type="caution">
    <text evidence="6">The sequence shown here is derived from an EMBL/GenBank/DDBJ whole genome shotgun (WGS) entry which is preliminary data.</text>
</comment>
<evidence type="ECO:0000313" key="7">
    <source>
        <dbReference type="Proteomes" id="UP001199319"/>
    </source>
</evidence>
<dbReference type="SUPFAM" id="SSF55120">
    <property type="entry name" value="Pseudouridine synthase"/>
    <property type="match status" value="1"/>
</dbReference>
<dbReference type="GO" id="GO:0009982">
    <property type="term" value="F:pseudouridine synthase activity"/>
    <property type="evidence" value="ECO:0007669"/>
    <property type="project" value="InterPro"/>
</dbReference>